<protein>
    <submittedName>
        <fullName evidence="2">ABC transporter permease subunit</fullName>
    </submittedName>
</protein>
<sequence length="259" mass="26789">MGDALAAEWWKLRSVRSTYWTLAAAAGIVLLVVLIALQAAHVWDGLPADERARFTLRPLQRLGPWAASLCLAVLGVLTATSEYRTGTIGTSLTAVPRRGRLLAAKAVVVGAVSLAAGEAAALASCLGTRLAVGGRPFPDQREPVLHDLPGFAVEGTSVAMFALLGLSLGLLLRSAAAAITTVVLIWHVLPLAVSHLPGPWNTRIGSVMPGGLAAQASGLTTEHSIYGDVLPPGVAAVMMLAYSAVPPALAALVFSRRDA</sequence>
<feature type="transmembrane region" description="Helical" evidence="1">
    <location>
        <begin position="62"/>
        <end position="81"/>
    </location>
</feature>
<proteinExistence type="predicted"/>
<evidence type="ECO:0000256" key="1">
    <source>
        <dbReference type="SAM" id="Phobius"/>
    </source>
</evidence>
<keyword evidence="1" id="KW-0472">Membrane</keyword>
<dbReference type="EMBL" id="CP059572">
    <property type="protein sequence ID" value="QXJ26013.1"/>
    <property type="molecule type" value="Genomic_DNA"/>
</dbReference>
<keyword evidence="1" id="KW-0812">Transmembrane</keyword>
<gene>
    <name evidence="2" type="ORF">AGRA3207_007595</name>
</gene>
<feature type="transmembrane region" description="Helical" evidence="1">
    <location>
        <begin position="19"/>
        <end position="42"/>
    </location>
</feature>
<evidence type="ECO:0000313" key="3">
    <source>
        <dbReference type="Proteomes" id="UP001049518"/>
    </source>
</evidence>
<reference evidence="2" key="1">
    <citation type="submission" date="2020-07" db="EMBL/GenBank/DDBJ databases">
        <authorList>
            <person name="Tarantini F.S."/>
            <person name="Hong K.W."/>
            <person name="Chan K.G."/>
        </authorList>
    </citation>
    <scope>NUCLEOTIDE SEQUENCE</scope>
    <source>
        <strain evidence="2">32-07</strain>
    </source>
</reference>
<feature type="transmembrane region" description="Helical" evidence="1">
    <location>
        <begin position="234"/>
        <end position="254"/>
    </location>
</feature>
<organism evidence="2 3">
    <name type="scientific">Actinomadura graeca</name>
    <dbReference type="NCBI Taxonomy" id="2750812"/>
    <lineage>
        <taxon>Bacteria</taxon>
        <taxon>Bacillati</taxon>
        <taxon>Actinomycetota</taxon>
        <taxon>Actinomycetes</taxon>
        <taxon>Streptosporangiales</taxon>
        <taxon>Thermomonosporaceae</taxon>
        <taxon>Actinomadura</taxon>
    </lineage>
</organism>
<feature type="transmembrane region" description="Helical" evidence="1">
    <location>
        <begin position="151"/>
        <end position="172"/>
    </location>
</feature>
<dbReference type="Proteomes" id="UP001049518">
    <property type="component" value="Chromosome"/>
</dbReference>
<feature type="transmembrane region" description="Helical" evidence="1">
    <location>
        <begin position="179"/>
        <end position="198"/>
    </location>
</feature>
<evidence type="ECO:0000313" key="2">
    <source>
        <dbReference type="EMBL" id="QXJ26013.1"/>
    </source>
</evidence>
<feature type="transmembrane region" description="Helical" evidence="1">
    <location>
        <begin position="102"/>
        <end position="131"/>
    </location>
</feature>
<name>A0ABX8R593_9ACTN</name>
<keyword evidence="3" id="KW-1185">Reference proteome</keyword>
<accession>A0ABX8R593</accession>
<keyword evidence="1" id="KW-1133">Transmembrane helix</keyword>
<dbReference type="RefSeq" id="WP_231332229.1">
    <property type="nucleotide sequence ID" value="NZ_CP059572.1"/>
</dbReference>